<name>A0A7M7N561_STRPU</name>
<dbReference type="GO" id="GO:0020037">
    <property type="term" value="F:heme binding"/>
    <property type="evidence" value="ECO:0007669"/>
    <property type="project" value="InterPro"/>
</dbReference>
<dbReference type="PRINTS" id="PR00465">
    <property type="entry name" value="EP450IV"/>
</dbReference>
<reference evidence="6" key="2">
    <citation type="submission" date="2021-01" db="UniProtKB">
        <authorList>
            <consortium name="EnsemblMetazoa"/>
        </authorList>
    </citation>
    <scope>IDENTIFICATION</scope>
</reference>
<dbReference type="AlphaFoldDB" id="A0A7M7N561"/>
<dbReference type="InterPro" id="IPR002403">
    <property type="entry name" value="Cyt_P450_E_grp-IV"/>
</dbReference>
<dbReference type="InParanoid" id="A0A7M7N561"/>
<keyword evidence="5" id="KW-0503">Monooxygenase</keyword>
<evidence type="ECO:0000313" key="7">
    <source>
        <dbReference type="Proteomes" id="UP000007110"/>
    </source>
</evidence>
<dbReference type="PANTHER" id="PTHR24291:SF201">
    <property type="entry name" value="CYTOCHROME P450, FAMILY 4, SUBFAMILY B, POLYPEPTIDE 7"/>
    <property type="match status" value="1"/>
</dbReference>
<keyword evidence="5" id="KW-0560">Oxidoreductase</keyword>
<keyword evidence="2 4" id="KW-0479">Metal-binding</keyword>
<keyword evidence="3 4" id="KW-0408">Iron</keyword>
<evidence type="ECO:0008006" key="8">
    <source>
        <dbReference type="Google" id="ProtNLM"/>
    </source>
</evidence>
<dbReference type="PANTHER" id="PTHR24291">
    <property type="entry name" value="CYTOCHROME P450 FAMILY 4"/>
    <property type="match status" value="1"/>
</dbReference>
<dbReference type="SUPFAM" id="SSF48264">
    <property type="entry name" value="Cytochrome P450"/>
    <property type="match status" value="1"/>
</dbReference>
<dbReference type="PRINTS" id="PR00385">
    <property type="entry name" value="P450"/>
</dbReference>
<keyword evidence="7" id="KW-1185">Reference proteome</keyword>
<dbReference type="OrthoDB" id="1470350at2759"/>
<dbReference type="InterPro" id="IPR001128">
    <property type="entry name" value="Cyt_P450"/>
</dbReference>
<reference evidence="7" key="1">
    <citation type="submission" date="2015-02" db="EMBL/GenBank/DDBJ databases">
        <title>Genome sequencing for Strongylocentrotus purpuratus.</title>
        <authorList>
            <person name="Murali S."/>
            <person name="Liu Y."/>
            <person name="Vee V."/>
            <person name="English A."/>
            <person name="Wang M."/>
            <person name="Skinner E."/>
            <person name="Han Y."/>
            <person name="Muzny D.M."/>
            <person name="Worley K.C."/>
            <person name="Gibbs R.A."/>
        </authorList>
    </citation>
    <scope>NUCLEOTIDE SEQUENCE</scope>
</reference>
<evidence type="ECO:0000256" key="3">
    <source>
        <dbReference type="ARBA" id="ARBA00023004"/>
    </source>
</evidence>
<sequence>MSFQCFSFDQHTFPYLMQCIRESLRLHAMLMPARGLIEPLVIEGVTIPPKTGIMIDFYQLHHNPDIWGEDHMEYRPERFDQGNVAQREPLAFLPFSVGPHQCIGQRIAMQELEIIGIRVLRRFSLGLVKEAKTKFRIVGKPASEVLLTIKHRQNSSNL</sequence>
<dbReference type="GO" id="GO:0005506">
    <property type="term" value="F:iron ion binding"/>
    <property type="evidence" value="ECO:0007669"/>
    <property type="project" value="InterPro"/>
</dbReference>
<dbReference type="GeneID" id="115920004"/>
<comment type="cofactor">
    <cofactor evidence="4">
        <name>heme</name>
        <dbReference type="ChEBI" id="CHEBI:30413"/>
    </cofactor>
</comment>
<dbReference type="InterPro" id="IPR050196">
    <property type="entry name" value="Cytochrome_P450_Monoox"/>
</dbReference>
<protein>
    <recommendedName>
        <fullName evidence="8">Cytochrome P450</fullName>
    </recommendedName>
</protein>
<organism evidence="6 7">
    <name type="scientific">Strongylocentrotus purpuratus</name>
    <name type="common">Purple sea urchin</name>
    <dbReference type="NCBI Taxonomy" id="7668"/>
    <lineage>
        <taxon>Eukaryota</taxon>
        <taxon>Metazoa</taxon>
        <taxon>Echinodermata</taxon>
        <taxon>Eleutherozoa</taxon>
        <taxon>Echinozoa</taxon>
        <taxon>Echinoidea</taxon>
        <taxon>Euechinoidea</taxon>
        <taxon>Echinacea</taxon>
        <taxon>Camarodonta</taxon>
        <taxon>Echinidea</taxon>
        <taxon>Strongylocentrotidae</taxon>
        <taxon>Strongylocentrotus</taxon>
    </lineage>
</organism>
<evidence type="ECO:0000256" key="1">
    <source>
        <dbReference type="ARBA" id="ARBA00010617"/>
    </source>
</evidence>
<evidence type="ECO:0000256" key="5">
    <source>
        <dbReference type="RuleBase" id="RU000461"/>
    </source>
</evidence>
<keyword evidence="4 5" id="KW-0349">Heme</keyword>
<evidence type="ECO:0000313" key="6">
    <source>
        <dbReference type="EnsemblMetazoa" id="XP_030830678"/>
    </source>
</evidence>
<comment type="similarity">
    <text evidence="1 5">Belongs to the cytochrome P450 family.</text>
</comment>
<proteinExistence type="inferred from homology"/>
<dbReference type="Proteomes" id="UP000007110">
    <property type="component" value="Unassembled WGS sequence"/>
</dbReference>
<accession>A0A7M7N561</accession>
<dbReference type="GO" id="GO:0004497">
    <property type="term" value="F:monooxygenase activity"/>
    <property type="evidence" value="ECO:0007669"/>
    <property type="project" value="UniProtKB-KW"/>
</dbReference>
<dbReference type="Gene3D" id="1.10.630.10">
    <property type="entry name" value="Cytochrome P450"/>
    <property type="match status" value="1"/>
</dbReference>
<evidence type="ECO:0000256" key="2">
    <source>
        <dbReference type="ARBA" id="ARBA00022723"/>
    </source>
</evidence>
<dbReference type="GO" id="GO:0016705">
    <property type="term" value="F:oxidoreductase activity, acting on paired donors, with incorporation or reduction of molecular oxygen"/>
    <property type="evidence" value="ECO:0007669"/>
    <property type="project" value="InterPro"/>
</dbReference>
<dbReference type="InterPro" id="IPR017972">
    <property type="entry name" value="Cyt_P450_CS"/>
</dbReference>
<dbReference type="RefSeq" id="XP_030830678.1">
    <property type="nucleotide sequence ID" value="XM_030974818.1"/>
</dbReference>
<dbReference type="Pfam" id="PF00067">
    <property type="entry name" value="p450"/>
    <property type="match status" value="1"/>
</dbReference>
<feature type="binding site" description="axial binding residue" evidence="4">
    <location>
        <position position="102"/>
    </location>
    <ligand>
        <name>heme</name>
        <dbReference type="ChEBI" id="CHEBI:30413"/>
    </ligand>
    <ligandPart>
        <name>Fe</name>
        <dbReference type="ChEBI" id="CHEBI:18248"/>
    </ligandPart>
</feature>
<dbReference type="KEGG" id="spu:115920004"/>
<dbReference type="EnsemblMetazoa" id="XM_030974818">
    <property type="protein sequence ID" value="XP_030830678"/>
    <property type="gene ID" value="LOC115920004"/>
</dbReference>
<dbReference type="InterPro" id="IPR036396">
    <property type="entry name" value="Cyt_P450_sf"/>
</dbReference>
<evidence type="ECO:0000256" key="4">
    <source>
        <dbReference type="PIRSR" id="PIRSR602403-1"/>
    </source>
</evidence>
<dbReference type="PROSITE" id="PS00086">
    <property type="entry name" value="CYTOCHROME_P450"/>
    <property type="match status" value="1"/>
</dbReference>